<protein>
    <recommendedName>
        <fullName evidence="3">Peptidase A1 domain-containing protein</fullName>
    </recommendedName>
</protein>
<accession>A0A814NYH3</accession>
<dbReference type="Proteomes" id="UP000677228">
    <property type="component" value="Unassembled WGS sequence"/>
</dbReference>
<dbReference type="GO" id="GO:0006508">
    <property type="term" value="P:proteolysis"/>
    <property type="evidence" value="ECO:0007669"/>
    <property type="project" value="InterPro"/>
</dbReference>
<dbReference type="AlphaFoldDB" id="A0A814NYH3"/>
<evidence type="ECO:0000313" key="8">
    <source>
        <dbReference type="Proteomes" id="UP000663829"/>
    </source>
</evidence>
<proteinExistence type="inferred from homology"/>
<dbReference type="OrthoDB" id="771136at2759"/>
<dbReference type="Gene3D" id="2.40.70.10">
    <property type="entry name" value="Acid Proteases"/>
    <property type="match status" value="1"/>
</dbReference>
<dbReference type="PANTHER" id="PTHR47966:SF51">
    <property type="entry name" value="BETA-SITE APP-CLEAVING ENZYME, ISOFORM A-RELATED"/>
    <property type="match status" value="1"/>
</dbReference>
<comment type="caution">
    <text evidence="4">The sequence shown here is derived from an EMBL/GenBank/DDBJ whole genome shotgun (WGS) entry which is preliminary data.</text>
</comment>
<dbReference type="Pfam" id="PF00026">
    <property type="entry name" value="Asp"/>
    <property type="match status" value="1"/>
</dbReference>
<reference evidence="4" key="1">
    <citation type="submission" date="2021-02" db="EMBL/GenBank/DDBJ databases">
        <authorList>
            <person name="Nowell W R."/>
        </authorList>
    </citation>
    <scope>NUCLEOTIDE SEQUENCE</scope>
</reference>
<comment type="similarity">
    <text evidence="1">Belongs to the peptidase A1 family.</text>
</comment>
<feature type="domain" description="Peptidase A1" evidence="3">
    <location>
        <begin position="35"/>
        <end position="278"/>
    </location>
</feature>
<evidence type="ECO:0000313" key="5">
    <source>
        <dbReference type="EMBL" id="CAF1306076.1"/>
    </source>
</evidence>
<dbReference type="SUPFAM" id="SSF50630">
    <property type="entry name" value="Acid proteases"/>
    <property type="match status" value="1"/>
</dbReference>
<dbReference type="PRINTS" id="PR00792">
    <property type="entry name" value="PEPSIN"/>
</dbReference>
<dbReference type="Proteomes" id="UP000682733">
    <property type="component" value="Unassembled WGS sequence"/>
</dbReference>
<dbReference type="InterPro" id="IPR001461">
    <property type="entry name" value="Aspartic_peptidase_A1"/>
</dbReference>
<dbReference type="EMBL" id="CAJOBA010041390">
    <property type="protein sequence ID" value="CAF4113249.1"/>
    <property type="molecule type" value="Genomic_DNA"/>
</dbReference>
<evidence type="ECO:0000256" key="2">
    <source>
        <dbReference type="SAM" id="MobiDB-lite"/>
    </source>
</evidence>
<keyword evidence="8" id="KW-1185">Reference proteome</keyword>
<dbReference type="PANTHER" id="PTHR47966">
    <property type="entry name" value="BETA-SITE APP-CLEAVING ENZYME, ISOFORM A-RELATED"/>
    <property type="match status" value="1"/>
</dbReference>
<dbReference type="EMBL" id="CAJNOK010019807">
    <property type="protein sequence ID" value="CAF1306076.1"/>
    <property type="molecule type" value="Genomic_DNA"/>
</dbReference>
<dbReference type="Proteomes" id="UP000681722">
    <property type="component" value="Unassembled WGS sequence"/>
</dbReference>
<dbReference type="InterPro" id="IPR021109">
    <property type="entry name" value="Peptidase_aspartic_dom_sf"/>
</dbReference>
<name>A0A814NYH3_9BILA</name>
<dbReference type="Gene3D" id="2.60.40.1960">
    <property type="match status" value="1"/>
</dbReference>
<dbReference type="EMBL" id="CAJNOQ010005403">
    <property type="protein sequence ID" value="CAF1097565.1"/>
    <property type="molecule type" value="Genomic_DNA"/>
</dbReference>
<evidence type="ECO:0000313" key="4">
    <source>
        <dbReference type="EMBL" id="CAF1097565.1"/>
    </source>
</evidence>
<organism evidence="4 8">
    <name type="scientific">Didymodactylos carnosus</name>
    <dbReference type="NCBI Taxonomy" id="1234261"/>
    <lineage>
        <taxon>Eukaryota</taxon>
        <taxon>Metazoa</taxon>
        <taxon>Spiralia</taxon>
        <taxon>Gnathifera</taxon>
        <taxon>Rotifera</taxon>
        <taxon>Eurotatoria</taxon>
        <taxon>Bdelloidea</taxon>
        <taxon>Philodinida</taxon>
        <taxon>Philodinidae</taxon>
        <taxon>Didymodactylos</taxon>
    </lineage>
</organism>
<dbReference type="InterPro" id="IPR033121">
    <property type="entry name" value="PEPTIDASE_A1"/>
</dbReference>
<gene>
    <name evidence="4" type="ORF">GPM918_LOCUS18580</name>
    <name evidence="5" type="ORF">OVA965_LOCUS28766</name>
    <name evidence="6" type="ORF">SRO942_LOCUS18577</name>
    <name evidence="7" type="ORF">TMI583_LOCUS29527</name>
</gene>
<evidence type="ECO:0000256" key="1">
    <source>
        <dbReference type="ARBA" id="ARBA00007447"/>
    </source>
</evidence>
<dbReference type="EMBL" id="CAJOBC010005403">
    <property type="protein sequence ID" value="CAF3862666.1"/>
    <property type="molecule type" value="Genomic_DNA"/>
</dbReference>
<feature type="non-terminal residue" evidence="4">
    <location>
        <position position="1"/>
    </location>
</feature>
<dbReference type="GO" id="GO:0004190">
    <property type="term" value="F:aspartic-type endopeptidase activity"/>
    <property type="evidence" value="ECO:0007669"/>
    <property type="project" value="InterPro"/>
</dbReference>
<evidence type="ECO:0000259" key="3">
    <source>
        <dbReference type="PROSITE" id="PS51767"/>
    </source>
</evidence>
<dbReference type="Proteomes" id="UP000663829">
    <property type="component" value="Unassembled WGS sequence"/>
</dbReference>
<dbReference type="FunFam" id="2.40.70.10:FF:000008">
    <property type="entry name" value="Cathepsin D"/>
    <property type="match status" value="1"/>
</dbReference>
<sequence>ISVKRIPQTTETKKYLSVNSKTAYSNLTNVYDYYWVGDISIGTPAQAFIIDFDTGSSDLWVPSSYKNKFYSSHSSTYRANGSSFSIHYEDGSRATGHWSLDTVSIAGLSVTGQGFAEATYLSGFDSSLNDGLLGMAYPSVATGGEQPFFYNLWNASSPGGELILGGVDTTKYQGAITYVSVNIQGYWEFTMTRYCFFSPNIPSIVTKVKRGSPISPLILVDNPSPSVLLNTPILIHQVVRPFVTVHCIQFMEGPIPPKSGQLMGKQEKKQAESNIISC</sequence>
<dbReference type="PROSITE" id="PS51767">
    <property type="entry name" value="PEPTIDASE_A1"/>
    <property type="match status" value="1"/>
</dbReference>
<feature type="region of interest" description="Disordered" evidence="2">
    <location>
        <begin position="259"/>
        <end position="278"/>
    </location>
</feature>
<evidence type="ECO:0000313" key="7">
    <source>
        <dbReference type="EMBL" id="CAF4113249.1"/>
    </source>
</evidence>
<evidence type="ECO:0000313" key="6">
    <source>
        <dbReference type="EMBL" id="CAF3862666.1"/>
    </source>
</evidence>